<sequence length="149" mass="17512">MEFKKNKSFVDGVKENDLKMVKSQLSEMIMLFQGNIFELKQAVEYAENNCSFKFEGHLETETEVIRSSNSDFFYAEKVELRSNFSRERFNEVIRLYPLMVEKDNFFGDNPEEDLTDVNRKNGVKLNTKTYLLIGASIIVSGYILYRLFR</sequence>
<keyword evidence="3" id="KW-1185">Reference proteome</keyword>
<reference evidence="2" key="1">
    <citation type="submission" date="2006-03" db="EMBL/GenBank/DDBJ databases">
        <authorList>
            <person name="Bowman J."/>
            <person name="Ferriera S."/>
            <person name="Johnson J."/>
            <person name="Kravitz S."/>
            <person name="Halpern A."/>
            <person name="Remington K."/>
            <person name="Beeson K."/>
            <person name="Tran B."/>
            <person name="Rogers Y.-H."/>
            <person name="Friedman R."/>
            <person name="Venter J.C."/>
        </authorList>
    </citation>
    <scope>NUCLEOTIDE SEQUENCE [LARGE SCALE GENOMIC DNA]</scope>
    <source>
        <strain evidence="2">ATCC 700755</strain>
    </source>
</reference>
<keyword evidence="1" id="KW-0812">Transmembrane</keyword>
<name>K4IFR1_PSYTT</name>
<dbReference type="AlphaFoldDB" id="K4IFR1"/>
<dbReference type="OrthoDB" id="1910031at2"/>
<dbReference type="RefSeq" id="WP_015023529.1">
    <property type="nucleotide sequence ID" value="NC_018721.1"/>
</dbReference>
<gene>
    <name evidence="2" type="ordered locus">P700755_000940</name>
</gene>
<keyword evidence="1" id="KW-1133">Transmembrane helix</keyword>
<dbReference type="STRING" id="313595.P700755_000940"/>
<evidence type="ECO:0000313" key="2">
    <source>
        <dbReference type="EMBL" id="AFU67916.1"/>
    </source>
</evidence>
<organism evidence="2 3">
    <name type="scientific">Psychroflexus torquis (strain ATCC 700755 / CIP 106069 / ACAM 623)</name>
    <dbReference type="NCBI Taxonomy" id="313595"/>
    <lineage>
        <taxon>Bacteria</taxon>
        <taxon>Pseudomonadati</taxon>
        <taxon>Bacteroidota</taxon>
        <taxon>Flavobacteriia</taxon>
        <taxon>Flavobacteriales</taxon>
        <taxon>Flavobacteriaceae</taxon>
        <taxon>Psychroflexus</taxon>
    </lineage>
</organism>
<dbReference type="Proteomes" id="UP000008514">
    <property type="component" value="Chromosome"/>
</dbReference>
<reference evidence="2" key="2">
    <citation type="submission" date="2012-09" db="EMBL/GenBank/DDBJ databases">
        <title>The complete sequence of Psychroflexus torquis an extreme psychrophile from sea-ice that is stimulated by light.</title>
        <authorList>
            <person name="Feng S."/>
            <person name="Powell S.M."/>
            <person name="Bowman J.P."/>
        </authorList>
    </citation>
    <scope>NUCLEOTIDE SEQUENCE [LARGE SCALE GENOMIC DNA]</scope>
    <source>
        <strain evidence="2">ATCC 700755</strain>
    </source>
</reference>
<dbReference type="KEGG" id="ptq:P700755_000940"/>
<feature type="transmembrane region" description="Helical" evidence="1">
    <location>
        <begin position="129"/>
        <end position="148"/>
    </location>
</feature>
<evidence type="ECO:0000256" key="1">
    <source>
        <dbReference type="SAM" id="Phobius"/>
    </source>
</evidence>
<dbReference type="EMBL" id="CP003879">
    <property type="protein sequence ID" value="AFU67916.1"/>
    <property type="molecule type" value="Genomic_DNA"/>
</dbReference>
<proteinExistence type="predicted"/>
<keyword evidence="1" id="KW-0472">Membrane</keyword>
<accession>K4IFR1</accession>
<dbReference type="HOGENOM" id="CLU_1748139_0_0_10"/>
<protein>
    <submittedName>
        <fullName evidence="2">Uncharacterized protein</fullName>
    </submittedName>
</protein>
<dbReference type="eggNOG" id="ENOG502ZETI">
    <property type="taxonomic scope" value="Bacteria"/>
</dbReference>
<evidence type="ECO:0000313" key="3">
    <source>
        <dbReference type="Proteomes" id="UP000008514"/>
    </source>
</evidence>